<feature type="compositionally biased region" description="Basic and acidic residues" evidence="1">
    <location>
        <begin position="161"/>
        <end position="172"/>
    </location>
</feature>
<dbReference type="Proteomes" id="UP001499989">
    <property type="component" value="Unassembled WGS sequence"/>
</dbReference>
<dbReference type="InterPro" id="IPR029063">
    <property type="entry name" value="SAM-dependent_MTases_sf"/>
</dbReference>
<feature type="region of interest" description="Disordered" evidence="1">
    <location>
        <begin position="1"/>
        <end position="29"/>
    </location>
</feature>
<dbReference type="SUPFAM" id="SSF53335">
    <property type="entry name" value="S-adenosyl-L-methionine-dependent methyltransferases"/>
    <property type="match status" value="1"/>
</dbReference>
<evidence type="ECO:0000313" key="3">
    <source>
        <dbReference type="Proteomes" id="UP001499989"/>
    </source>
</evidence>
<organism evidence="2 3">
    <name type="scientific">Streptomyces violaceolatus</name>
    <dbReference type="NCBI Taxonomy" id="67378"/>
    <lineage>
        <taxon>Bacteria</taxon>
        <taxon>Bacillati</taxon>
        <taxon>Actinomycetota</taxon>
        <taxon>Actinomycetes</taxon>
        <taxon>Kitasatosporales</taxon>
        <taxon>Streptomycetaceae</taxon>
        <taxon>Streptomyces</taxon>
        <taxon>Streptomyces violaceoruber group</taxon>
    </lineage>
</organism>
<evidence type="ECO:0000313" key="2">
    <source>
        <dbReference type="EMBL" id="GAA2700002.1"/>
    </source>
</evidence>
<comment type="caution">
    <text evidence="2">The sequence shown here is derived from an EMBL/GenBank/DDBJ whole genome shotgun (WGS) entry which is preliminary data.</text>
</comment>
<keyword evidence="3" id="KW-1185">Reference proteome</keyword>
<reference evidence="2 3" key="1">
    <citation type="journal article" date="2019" name="Int. J. Syst. Evol. Microbiol.">
        <title>The Global Catalogue of Microorganisms (GCM) 10K type strain sequencing project: providing services to taxonomists for standard genome sequencing and annotation.</title>
        <authorList>
            <consortium name="The Broad Institute Genomics Platform"/>
            <consortium name="The Broad Institute Genome Sequencing Center for Infectious Disease"/>
            <person name="Wu L."/>
            <person name="Ma J."/>
        </authorList>
    </citation>
    <scope>NUCLEOTIDE SEQUENCE [LARGE SCALE GENOMIC DNA]</scope>
    <source>
        <strain evidence="2 3">JCM 4531</strain>
    </source>
</reference>
<name>A0ABN3TGA9_9ACTN</name>
<feature type="region of interest" description="Disordered" evidence="1">
    <location>
        <begin position="58"/>
        <end position="247"/>
    </location>
</feature>
<evidence type="ECO:0000256" key="1">
    <source>
        <dbReference type="SAM" id="MobiDB-lite"/>
    </source>
</evidence>
<accession>A0ABN3TGA9</accession>
<evidence type="ECO:0008006" key="4">
    <source>
        <dbReference type="Google" id="ProtNLM"/>
    </source>
</evidence>
<protein>
    <recommendedName>
        <fullName evidence="4">Methyltransferase domain-containing protein</fullName>
    </recommendedName>
</protein>
<dbReference type="Gene3D" id="3.40.50.150">
    <property type="entry name" value="Vaccinia Virus protein VP39"/>
    <property type="match status" value="1"/>
</dbReference>
<gene>
    <name evidence="2" type="ORF">GCM10010310_67630</name>
</gene>
<dbReference type="EMBL" id="BAAASK010000031">
    <property type="protein sequence ID" value="GAA2700002.1"/>
    <property type="molecule type" value="Genomic_DNA"/>
</dbReference>
<proteinExistence type="predicted"/>
<feature type="compositionally biased region" description="Low complexity" evidence="1">
    <location>
        <begin position="67"/>
        <end position="85"/>
    </location>
</feature>
<sequence length="535" mass="54230">MNTSRPAPPTERTVPSPAESAVPASTESAVLAPTESAVLAPTESAVPASTESAVLARTESAVPASTESAVLAPAESAVPAPAESVGPSPAGGTGPVRLGPPDATGSRVAVVPVSGPARSDAGRPVERPASGLGGGPGEGWTVPSADRLEGGAARPATQRPGDADERTEDRAEQPSAGPVAEGQGQGRFGAGRSSAGLAADGTGRSATGGFSDGPVADGQGRFGAGRPSAGSVADGLEQSSGERATVRLRGAPVREHPAEPPRYAPEWLRLREPADAAARAHDLLDPLRIRLAGLPGRADGLVVHDLGCGTGSMGRWLAPLLDGAQHWVLHDRDPYLLHFAAAGAPHTAADGSRVTVETRRGDLAHLTPDALNGAGLVTASALLDVLTTEEVGKLAAACTAAGCPALLTLSVAGRVDLTPGHPLDTEITEAFNDHQRRTGMLGPDAVTVATEAFAGHGATVRAQPSDWRLGPGEAGLTAQWLRGWVGAAVEQRPELRARADRYLEERLAACAAGELRVVVHHTDLLALCRPTGGAP</sequence>